<evidence type="ECO:0000313" key="3">
    <source>
        <dbReference type="Proteomes" id="UP000001292"/>
    </source>
</evidence>
<accession>B4HFL3</accession>
<dbReference type="EMBL" id="CH480815">
    <property type="protein sequence ID" value="EDW41244.1"/>
    <property type="molecule type" value="Genomic_DNA"/>
</dbReference>
<evidence type="ECO:0000313" key="2">
    <source>
        <dbReference type="EMBL" id="EDW41244.1"/>
    </source>
</evidence>
<protein>
    <submittedName>
        <fullName evidence="2">GM25338</fullName>
    </submittedName>
</protein>
<feature type="compositionally biased region" description="Basic and acidic residues" evidence="1">
    <location>
        <begin position="1"/>
        <end position="11"/>
    </location>
</feature>
<dbReference type="AlphaFoldDB" id="B4HFL3"/>
<feature type="region of interest" description="Disordered" evidence="1">
    <location>
        <begin position="1"/>
        <end position="47"/>
    </location>
</feature>
<sequence length="72" mass="7934">MGRQREMEKHSPAPRATQQIRPGTKSESALSEQHSAPHRPTSAIDPAPSIPALLLRSIRISIFEAQQVISTH</sequence>
<reference evidence="2 3" key="1">
    <citation type="journal article" date="2007" name="Nature">
        <title>Evolution of genes and genomes on the Drosophila phylogeny.</title>
        <authorList>
            <consortium name="Drosophila 12 Genomes Consortium"/>
            <person name="Clark A.G."/>
            <person name="Eisen M.B."/>
            <person name="Smith D.R."/>
            <person name="Bergman C.M."/>
            <person name="Oliver B."/>
            <person name="Markow T.A."/>
            <person name="Kaufman T.C."/>
            <person name="Kellis M."/>
            <person name="Gelbart W."/>
            <person name="Iyer V.N."/>
            <person name="Pollard D.A."/>
            <person name="Sackton T.B."/>
            <person name="Larracuente A.M."/>
            <person name="Singh N.D."/>
            <person name="Abad J.P."/>
            <person name="Abt D.N."/>
            <person name="Adryan B."/>
            <person name="Aguade M."/>
            <person name="Akashi H."/>
            <person name="Anderson W.W."/>
            <person name="Aquadro C.F."/>
            <person name="Ardell D.H."/>
            <person name="Arguello R."/>
            <person name="Artieri C.G."/>
            <person name="Barbash D.A."/>
            <person name="Barker D."/>
            <person name="Barsanti P."/>
            <person name="Batterham P."/>
            <person name="Batzoglou S."/>
            <person name="Begun D."/>
            <person name="Bhutkar A."/>
            <person name="Blanco E."/>
            <person name="Bosak S.A."/>
            <person name="Bradley R.K."/>
            <person name="Brand A.D."/>
            <person name="Brent M.R."/>
            <person name="Brooks A.N."/>
            <person name="Brown R.H."/>
            <person name="Butlin R.K."/>
            <person name="Caggese C."/>
            <person name="Calvi B.R."/>
            <person name="Bernardo de Carvalho A."/>
            <person name="Caspi A."/>
            <person name="Castrezana S."/>
            <person name="Celniker S.E."/>
            <person name="Chang J.L."/>
            <person name="Chapple C."/>
            <person name="Chatterji S."/>
            <person name="Chinwalla A."/>
            <person name="Civetta A."/>
            <person name="Clifton S.W."/>
            <person name="Comeron J.M."/>
            <person name="Costello J.C."/>
            <person name="Coyne J.A."/>
            <person name="Daub J."/>
            <person name="David R.G."/>
            <person name="Delcher A.L."/>
            <person name="Delehaunty K."/>
            <person name="Do C.B."/>
            <person name="Ebling H."/>
            <person name="Edwards K."/>
            <person name="Eickbush T."/>
            <person name="Evans J.D."/>
            <person name="Filipski A."/>
            <person name="Findeiss S."/>
            <person name="Freyhult E."/>
            <person name="Fulton L."/>
            <person name="Fulton R."/>
            <person name="Garcia A.C."/>
            <person name="Gardiner A."/>
            <person name="Garfield D.A."/>
            <person name="Garvin B.E."/>
            <person name="Gibson G."/>
            <person name="Gilbert D."/>
            <person name="Gnerre S."/>
            <person name="Godfrey J."/>
            <person name="Good R."/>
            <person name="Gotea V."/>
            <person name="Gravely B."/>
            <person name="Greenberg A.J."/>
            <person name="Griffiths-Jones S."/>
            <person name="Gross S."/>
            <person name="Guigo R."/>
            <person name="Gustafson E.A."/>
            <person name="Haerty W."/>
            <person name="Hahn M.W."/>
            <person name="Halligan D.L."/>
            <person name="Halpern A.L."/>
            <person name="Halter G.M."/>
            <person name="Han M.V."/>
            <person name="Heger A."/>
            <person name="Hillier L."/>
            <person name="Hinrichs A.S."/>
            <person name="Holmes I."/>
            <person name="Hoskins R.A."/>
            <person name="Hubisz M.J."/>
            <person name="Hultmark D."/>
            <person name="Huntley M.A."/>
            <person name="Jaffe D.B."/>
            <person name="Jagadeeshan S."/>
            <person name="Jeck W.R."/>
            <person name="Johnson J."/>
            <person name="Jones C.D."/>
            <person name="Jordan W.C."/>
            <person name="Karpen G.H."/>
            <person name="Kataoka E."/>
            <person name="Keightley P.D."/>
            <person name="Kheradpour P."/>
            <person name="Kirkness E.F."/>
            <person name="Koerich L.B."/>
            <person name="Kristiansen K."/>
            <person name="Kudrna D."/>
            <person name="Kulathinal R.J."/>
            <person name="Kumar S."/>
            <person name="Kwok R."/>
            <person name="Lander E."/>
            <person name="Langley C.H."/>
            <person name="Lapoint R."/>
            <person name="Lazzaro B.P."/>
            <person name="Lee S.J."/>
            <person name="Levesque L."/>
            <person name="Li R."/>
            <person name="Lin C.F."/>
            <person name="Lin M.F."/>
            <person name="Lindblad-Toh K."/>
            <person name="Llopart A."/>
            <person name="Long M."/>
            <person name="Low L."/>
            <person name="Lozovsky E."/>
            <person name="Lu J."/>
            <person name="Luo M."/>
            <person name="Machado C.A."/>
            <person name="Makalowski W."/>
            <person name="Marzo M."/>
            <person name="Matsuda M."/>
            <person name="Matzkin L."/>
            <person name="McAllister B."/>
            <person name="McBride C.S."/>
            <person name="McKernan B."/>
            <person name="McKernan K."/>
            <person name="Mendez-Lago M."/>
            <person name="Minx P."/>
            <person name="Mollenhauer M.U."/>
            <person name="Montooth K."/>
            <person name="Mount S.M."/>
            <person name="Mu X."/>
            <person name="Myers E."/>
            <person name="Negre B."/>
            <person name="Newfeld S."/>
            <person name="Nielsen R."/>
            <person name="Noor M.A."/>
            <person name="O'Grady P."/>
            <person name="Pachter L."/>
            <person name="Papaceit M."/>
            <person name="Parisi M.J."/>
            <person name="Parisi M."/>
            <person name="Parts L."/>
            <person name="Pedersen J.S."/>
            <person name="Pesole G."/>
            <person name="Phillippy A.M."/>
            <person name="Ponting C.P."/>
            <person name="Pop M."/>
            <person name="Porcelli D."/>
            <person name="Powell J.R."/>
            <person name="Prohaska S."/>
            <person name="Pruitt K."/>
            <person name="Puig M."/>
            <person name="Quesneville H."/>
            <person name="Ram K.R."/>
            <person name="Rand D."/>
            <person name="Rasmussen M.D."/>
            <person name="Reed L.K."/>
            <person name="Reenan R."/>
            <person name="Reily A."/>
            <person name="Remington K.A."/>
            <person name="Rieger T.T."/>
            <person name="Ritchie M.G."/>
            <person name="Robin C."/>
            <person name="Rogers Y.H."/>
            <person name="Rohde C."/>
            <person name="Rozas J."/>
            <person name="Rubenfield M.J."/>
            <person name="Ruiz A."/>
            <person name="Russo S."/>
            <person name="Salzberg S.L."/>
            <person name="Sanchez-Gracia A."/>
            <person name="Saranga D.J."/>
            <person name="Sato H."/>
            <person name="Schaeffer S.W."/>
            <person name="Schatz M.C."/>
            <person name="Schlenke T."/>
            <person name="Schwartz R."/>
            <person name="Segarra C."/>
            <person name="Singh R.S."/>
            <person name="Sirot L."/>
            <person name="Sirota M."/>
            <person name="Sisneros N.B."/>
            <person name="Smith C.D."/>
            <person name="Smith T.F."/>
            <person name="Spieth J."/>
            <person name="Stage D.E."/>
            <person name="Stark A."/>
            <person name="Stephan W."/>
            <person name="Strausberg R.L."/>
            <person name="Strempel S."/>
            <person name="Sturgill D."/>
            <person name="Sutton G."/>
            <person name="Sutton G.G."/>
            <person name="Tao W."/>
            <person name="Teichmann S."/>
            <person name="Tobari Y.N."/>
            <person name="Tomimura Y."/>
            <person name="Tsolas J.M."/>
            <person name="Valente V.L."/>
            <person name="Venter E."/>
            <person name="Venter J.C."/>
            <person name="Vicario S."/>
            <person name="Vieira F.G."/>
            <person name="Vilella A.J."/>
            <person name="Villasante A."/>
            <person name="Walenz B."/>
            <person name="Wang J."/>
            <person name="Wasserman M."/>
            <person name="Watts T."/>
            <person name="Wilson D."/>
            <person name="Wilson R.K."/>
            <person name="Wing R.A."/>
            <person name="Wolfner M.F."/>
            <person name="Wong A."/>
            <person name="Wong G.K."/>
            <person name="Wu C.I."/>
            <person name="Wu G."/>
            <person name="Yamamoto D."/>
            <person name="Yang H.P."/>
            <person name="Yang S.P."/>
            <person name="Yorke J.A."/>
            <person name="Yoshida K."/>
            <person name="Zdobnov E."/>
            <person name="Zhang P."/>
            <person name="Zhang Y."/>
            <person name="Zimin A.V."/>
            <person name="Baldwin J."/>
            <person name="Abdouelleil A."/>
            <person name="Abdulkadir J."/>
            <person name="Abebe A."/>
            <person name="Abera B."/>
            <person name="Abreu J."/>
            <person name="Acer S.C."/>
            <person name="Aftuck L."/>
            <person name="Alexander A."/>
            <person name="An P."/>
            <person name="Anderson E."/>
            <person name="Anderson S."/>
            <person name="Arachi H."/>
            <person name="Azer M."/>
            <person name="Bachantsang P."/>
            <person name="Barry A."/>
            <person name="Bayul T."/>
            <person name="Berlin A."/>
            <person name="Bessette D."/>
            <person name="Bloom T."/>
            <person name="Blye J."/>
            <person name="Boguslavskiy L."/>
            <person name="Bonnet C."/>
            <person name="Boukhgalter B."/>
            <person name="Bourzgui I."/>
            <person name="Brown A."/>
            <person name="Cahill P."/>
            <person name="Channer S."/>
            <person name="Cheshatsang Y."/>
            <person name="Chuda L."/>
            <person name="Citroen M."/>
            <person name="Collymore A."/>
            <person name="Cooke P."/>
            <person name="Costello M."/>
            <person name="D'Aco K."/>
            <person name="Daza R."/>
            <person name="De Haan G."/>
            <person name="DeGray S."/>
            <person name="DeMaso C."/>
            <person name="Dhargay N."/>
            <person name="Dooley K."/>
            <person name="Dooley E."/>
            <person name="Doricent M."/>
            <person name="Dorje P."/>
            <person name="Dorjee K."/>
            <person name="Dupes A."/>
            <person name="Elong R."/>
            <person name="Falk J."/>
            <person name="Farina A."/>
            <person name="Faro S."/>
            <person name="Ferguson D."/>
            <person name="Fisher S."/>
            <person name="Foley C.D."/>
            <person name="Franke A."/>
            <person name="Friedrich D."/>
            <person name="Gadbois L."/>
            <person name="Gearin G."/>
            <person name="Gearin C.R."/>
            <person name="Giannoukos G."/>
            <person name="Goode T."/>
            <person name="Graham J."/>
            <person name="Grandbois E."/>
            <person name="Grewal S."/>
            <person name="Gyaltsen K."/>
            <person name="Hafez N."/>
            <person name="Hagos B."/>
            <person name="Hall J."/>
            <person name="Henson C."/>
            <person name="Hollinger A."/>
            <person name="Honan T."/>
            <person name="Huard M.D."/>
            <person name="Hughes L."/>
            <person name="Hurhula B."/>
            <person name="Husby M.E."/>
            <person name="Kamat A."/>
            <person name="Kanga B."/>
            <person name="Kashin S."/>
            <person name="Khazanovich D."/>
            <person name="Kisner P."/>
            <person name="Lance K."/>
            <person name="Lara M."/>
            <person name="Lee W."/>
            <person name="Lennon N."/>
            <person name="Letendre F."/>
            <person name="LeVine R."/>
            <person name="Lipovsky A."/>
            <person name="Liu X."/>
            <person name="Liu J."/>
            <person name="Liu S."/>
            <person name="Lokyitsang T."/>
            <person name="Lokyitsang Y."/>
            <person name="Lubonja R."/>
            <person name="Lui A."/>
            <person name="MacDonald P."/>
            <person name="Magnisalis V."/>
            <person name="Maru K."/>
            <person name="Matthews C."/>
            <person name="McCusker W."/>
            <person name="McDonough S."/>
            <person name="Mehta T."/>
            <person name="Meldrim J."/>
            <person name="Meneus L."/>
            <person name="Mihai O."/>
            <person name="Mihalev A."/>
            <person name="Mihova T."/>
            <person name="Mittelman R."/>
            <person name="Mlenga V."/>
            <person name="Montmayeur A."/>
            <person name="Mulrain L."/>
            <person name="Navidi A."/>
            <person name="Naylor J."/>
            <person name="Negash T."/>
            <person name="Nguyen T."/>
            <person name="Nguyen N."/>
            <person name="Nicol R."/>
            <person name="Norbu C."/>
            <person name="Norbu N."/>
            <person name="Novod N."/>
            <person name="O'Neill B."/>
            <person name="Osman S."/>
            <person name="Markiewicz E."/>
            <person name="Oyono O.L."/>
            <person name="Patti C."/>
            <person name="Phunkhang P."/>
            <person name="Pierre F."/>
            <person name="Priest M."/>
            <person name="Raghuraman S."/>
            <person name="Rege F."/>
            <person name="Reyes R."/>
            <person name="Rise C."/>
            <person name="Rogov P."/>
            <person name="Ross K."/>
            <person name="Ryan E."/>
            <person name="Settipalli S."/>
            <person name="Shea T."/>
            <person name="Sherpa N."/>
            <person name="Shi L."/>
            <person name="Shih D."/>
            <person name="Sparrow T."/>
            <person name="Spaulding J."/>
            <person name="Stalker J."/>
            <person name="Stange-Thomann N."/>
            <person name="Stavropoulos S."/>
            <person name="Stone C."/>
            <person name="Strader C."/>
            <person name="Tesfaye S."/>
            <person name="Thomson T."/>
            <person name="Thoulutsang Y."/>
            <person name="Thoulutsang D."/>
            <person name="Topham K."/>
            <person name="Topping I."/>
            <person name="Tsamla T."/>
            <person name="Vassiliev H."/>
            <person name="Vo A."/>
            <person name="Wangchuk T."/>
            <person name="Wangdi T."/>
            <person name="Weiand M."/>
            <person name="Wilkinson J."/>
            <person name="Wilson A."/>
            <person name="Yadav S."/>
            <person name="Young G."/>
            <person name="Yu Q."/>
            <person name="Zembek L."/>
            <person name="Zhong D."/>
            <person name="Zimmer A."/>
            <person name="Zwirko Z."/>
            <person name="Jaffe D.B."/>
            <person name="Alvarez P."/>
            <person name="Brockman W."/>
            <person name="Butler J."/>
            <person name="Chin C."/>
            <person name="Gnerre S."/>
            <person name="Grabherr M."/>
            <person name="Kleber M."/>
            <person name="Mauceli E."/>
            <person name="MacCallum I."/>
        </authorList>
    </citation>
    <scope>NUCLEOTIDE SEQUENCE [LARGE SCALE GENOMIC DNA]</scope>
    <source>
        <strain evidence="3">Rob3c / Tucson 14021-0248.25</strain>
    </source>
</reference>
<feature type="compositionally biased region" description="Polar residues" evidence="1">
    <location>
        <begin position="16"/>
        <end position="34"/>
    </location>
</feature>
<name>B4HFL3_DROSE</name>
<proteinExistence type="predicted"/>
<dbReference type="HOGENOM" id="CLU_2724904_0_0_1"/>
<evidence type="ECO:0000256" key="1">
    <source>
        <dbReference type="SAM" id="MobiDB-lite"/>
    </source>
</evidence>
<organism evidence="3">
    <name type="scientific">Drosophila sechellia</name>
    <name type="common">Fruit fly</name>
    <dbReference type="NCBI Taxonomy" id="7238"/>
    <lineage>
        <taxon>Eukaryota</taxon>
        <taxon>Metazoa</taxon>
        <taxon>Ecdysozoa</taxon>
        <taxon>Arthropoda</taxon>
        <taxon>Hexapoda</taxon>
        <taxon>Insecta</taxon>
        <taxon>Pterygota</taxon>
        <taxon>Neoptera</taxon>
        <taxon>Endopterygota</taxon>
        <taxon>Diptera</taxon>
        <taxon>Brachycera</taxon>
        <taxon>Muscomorpha</taxon>
        <taxon>Ephydroidea</taxon>
        <taxon>Drosophilidae</taxon>
        <taxon>Drosophila</taxon>
        <taxon>Sophophora</taxon>
    </lineage>
</organism>
<gene>
    <name evidence="2" type="primary">Dsec\GM25338</name>
    <name evidence="2" type="ORF">Dsec_GM25338</name>
</gene>
<dbReference type="Proteomes" id="UP000001292">
    <property type="component" value="Unassembled WGS sequence"/>
</dbReference>
<keyword evidence="3" id="KW-1185">Reference proteome</keyword>